<keyword evidence="6" id="KW-0067">ATP-binding</keyword>
<feature type="binding site" evidence="8">
    <location>
        <position position="91"/>
    </location>
    <ligand>
        <name>ATP</name>
        <dbReference type="ChEBI" id="CHEBI:30616"/>
    </ligand>
</feature>
<dbReference type="GO" id="GO:0046872">
    <property type="term" value="F:metal ion binding"/>
    <property type="evidence" value="ECO:0007669"/>
    <property type="project" value="UniProtKB-KW"/>
</dbReference>
<dbReference type="PANTHER" id="PTHR46956">
    <property type="entry name" value="NUCLEOSIDE DIPHOSPHATE KINASE 6"/>
    <property type="match status" value="1"/>
</dbReference>
<dbReference type="InterPro" id="IPR036850">
    <property type="entry name" value="NDK-like_dom_sf"/>
</dbReference>
<dbReference type="PROSITE" id="PS51374">
    <property type="entry name" value="NDPK_LIKE"/>
    <property type="match status" value="1"/>
</dbReference>
<evidence type="ECO:0000256" key="6">
    <source>
        <dbReference type="ARBA" id="ARBA00022840"/>
    </source>
</evidence>
<comment type="caution">
    <text evidence="11">The sequence shown here is derived from an EMBL/GenBank/DDBJ whole genome shotgun (WGS) entry which is preliminary data.</text>
</comment>
<feature type="binding site" evidence="8">
    <location>
        <position position="14"/>
    </location>
    <ligand>
        <name>ATP</name>
        <dbReference type="ChEBI" id="CHEBI:30616"/>
    </ligand>
</feature>
<feature type="domain" description="Nucleoside diphosphate kinase-like" evidence="10">
    <location>
        <begin position="6"/>
        <end position="147"/>
    </location>
</feature>
<dbReference type="InterPro" id="IPR034907">
    <property type="entry name" value="NDK-like_dom"/>
</dbReference>
<keyword evidence="5" id="KW-0418">Kinase</keyword>
<evidence type="ECO:0000256" key="9">
    <source>
        <dbReference type="RuleBase" id="RU004011"/>
    </source>
</evidence>
<dbReference type="GO" id="GO:0004550">
    <property type="term" value="F:nucleoside diphosphate kinase activity"/>
    <property type="evidence" value="ECO:0007669"/>
    <property type="project" value="InterPro"/>
</dbReference>
<comment type="cofactor">
    <cofactor evidence="1">
        <name>Mg(2+)</name>
        <dbReference type="ChEBI" id="CHEBI:18420"/>
    </cofactor>
</comment>
<keyword evidence="3" id="KW-0479">Metal-binding</keyword>
<keyword evidence="4" id="KW-0547">Nucleotide-binding</keyword>
<dbReference type="InterPro" id="IPR001564">
    <property type="entry name" value="Nucleoside_diP_kinase"/>
</dbReference>
<dbReference type="Pfam" id="PF00334">
    <property type="entry name" value="NDK"/>
    <property type="match status" value="1"/>
</dbReference>
<name>A0A9D4R2C5_DREPO</name>
<dbReference type="GO" id="GO:0006241">
    <property type="term" value="P:CTP biosynthetic process"/>
    <property type="evidence" value="ECO:0007669"/>
    <property type="project" value="InterPro"/>
</dbReference>
<evidence type="ECO:0000313" key="11">
    <source>
        <dbReference type="EMBL" id="KAH3851417.1"/>
    </source>
</evidence>
<dbReference type="PRINTS" id="PR01243">
    <property type="entry name" value="NUCDPKINASE"/>
</dbReference>
<accession>A0A9D4R2C5</accession>
<reference evidence="11" key="2">
    <citation type="submission" date="2020-11" db="EMBL/GenBank/DDBJ databases">
        <authorList>
            <person name="McCartney M.A."/>
            <person name="Auch B."/>
            <person name="Kono T."/>
            <person name="Mallez S."/>
            <person name="Becker A."/>
            <person name="Gohl D.M."/>
            <person name="Silverstein K.A.T."/>
            <person name="Koren S."/>
            <person name="Bechman K.B."/>
            <person name="Herman A."/>
            <person name="Abrahante J.E."/>
            <person name="Garbe J."/>
        </authorList>
    </citation>
    <scope>NUCLEOTIDE SEQUENCE</scope>
    <source>
        <strain evidence="11">Duluth1</strain>
        <tissue evidence="11">Whole animal</tissue>
    </source>
</reference>
<protein>
    <recommendedName>
        <fullName evidence="10">Nucleoside diphosphate kinase-like domain-containing protein</fullName>
    </recommendedName>
</protein>
<evidence type="ECO:0000256" key="7">
    <source>
        <dbReference type="ARBA" id="ARBA00022842"/>
    </source>
</evidence>
<keyword evidence="2" id="KW-0808">Transferase</keyword>
<feature type="binding site" evidence="8">
    <location>
        <position position="121"/>
    </location>
    <ligand>
        <name>ATP</name>
        <dbReference type="ChEBI" id="CHEBI:30616"/>
    </ligand>
</feature>
<dbReference type="GO" id="GO:0006183">
    <property type="term" value="P:GTP biosynthetic process"/>
    <property type="evidence" value="ECO:0007669"/>
    <property type="project" value="InterPro"/>
</dbReference>
<keyword evidence="7" id="KW-0460">Magnesium</keyword>
<gene>
    <name evidence="11" type="ORF">DPMN_093898</name>
</gene>
<feature type="binding site" evidence="8">
    <location>
        <position position="97"/>
    </location>
    <ligand>
        <name>ATP</name>
        <dbReference type="ChEBI" id="CHEBI:30616"/>
    </ligand>
</feature>
<dbReference type="PANTHER" id="PTHR46956:SF1">
    <property type="entry name" value="NUCLEOSIDE DIPHOSPHATE KINASE 6"/>
    <property type="match status" value="1"/>
</dbReference>
<reference evidence="11" key="1">
    <citation type="journal article" date="2019" name="bioRxiv">
        <title>The Genome of the Zebra Mussel, Dreissena polymorpha: A Resource for Invasive Species Research.</title>
        <authorList>
            <person name="McCartney M.A."/>
            <person name="Auch B."/>
            <person name="Kono T."/>
            <person name="Mallez S."/>
            <person name="Zhang Y."/>
            <person name="Obille A."/>
            <person name="Becker A."/>
            <person name="Abrahante J.E."/>
            <person name="Garbe J."/>
            <person name="Badalamenti J.P."/>
            <person name="Herman A."/>
            <person name="Mangelson H."/>
            <person name="Liachko I."/>
            <person name="Sullivan S."/>
            <person name="Sone E.D."/>
            <person name="Koren S."/>
            <person name="Silverstein K.A.T."/>
            <person name="Beckman K.B."/>
            <person name="Gohl D.M."/>
        </authorList>
    </citation>
    <scope>NUCLEOTIDE SEQUENCE</scope>
    <source>
        <strain evidence="11">Duluth1</strain>
        <tissue evidence="11">Whole animal</tissue>
    </source>
</reference>
<dbReference type="GO" id="GO:0006228">
    <property type="term" value="P:UTP biosynthetic process"/>
    <property type="evidence" value="ECO:0007669"/>
    <property type="project" value="InterPro"/>
</dbReference>
<dbReference type="SMART" id="SM00562">
    <property type="entry name" value="NDK"/>
    <property type="match status" value="1"/>
</dbReference>
<dbReference type="SUPFAM" id="SSF54919">
    <property type="entry name" value="Nucleoside diphosphate kinase, NDK"/>
    <property type="match status" value="1"/>
</dbReference>
<keyword evidence="12" id="KW-1185">Reference proteome</keyword>
<dbReference type="GO" id="GO:0005524">
    <property type="term" value="F:ATP binding"/>
    <property type="evidence" value="ECO:0007669"/>
    <property type="project" value="UniProtKB-KW"/>
</dbReference>
<evidence type="ECO:0000256" key="1">
    <source>
        <dbReference type="ARBA" id="ARBA00001946"/>
    </source>
</evidence>
<dbReference type="EMBL" id="JAIWYP010000003">
    <property type="protein sequence ID" value="KAH3851417.1"/>
    <property type="molecule type" value="Genomic_DNA"/>
</dbReference>
<organism evidence="11 12">
    <name type="scientific">Dreissena polymorpha</name>
    <name type="common">Zebra mussel</name>
    <name type="synonym">Mytilus polymorpha</name>
    <dbReference type="NCBI Taxonomy" id="45954"/>
    <lineage>
        <taxon>Eukaryota</taxon>
        <taxon>Metazoa</taxon>
        <taxon>Spiralia</taxon>
        <taxon>Lophotrochozoa</taxon>
        <taxon>Mollusca</taxon>
        <taxon>Bivalvia</taxon>
        <taxon>Autobranchia</taxon>
        <taxon>Heteroconchia</taxon>
        <taxon>Euheterodonta</taxon>
        <taxon>Imparidentia</taxon>
        <taxon>Neoheterodontei</taxon>
        <taxon>Myida</taxon>
        <taxon>Dreissenoidea</taxon>
        <taxon>Dreissenidae</taxon>
        <taxon>Dreissena</taxon>
    </lineage>
</organism>
<dbReference type="Proteomes" id="UP000828390">
    <property type="component" value="Unassembled WGS sequence"/>
</dbReference>
<sequence length="187" mass="22294">MAKRTLQLTLAIFKPDIISHPHVVHNVKHMMLNDDFLFVRSKRMHLTRSRVQDFYKEHEGRFFYNRLVSFMSSGPISTHILARENAIVHWRKLMGPTKVFRTMHDEPGSIRGRYGLTDTRNCTHGSDSDQTAAREIEFFFPEFNIKDWYSQYESQFLQRDRLFFDEQHDVHQYCEGNSGQQTQHQQL</sequence>
<evidence type="ECO:0000256" key="5">
    <source>
        <dbReference type="ARBA" id="ARBA00022777"/>
    </source>
</evidence>
<dbReference type="InterPro" id="IPR037994">
    <property type="entry name" value="NDPk6"/>
</dbReference>
<feature type="active site" description="Pros-phosphohistidine intermediate" evidence="8">
    <location>
        <position position="124"/>
    </location>
</feature>
<proteinExistence type="inferred from homology"/>
<comment type="similarity">
    <text evidence="8 9">Belongs to the NDK family.</text>
</comment>
<evidence type="ECO:0000259" key="10">
    <source>
        <dbReference type="SMART" id="SM00562"/>
    </source>
</evidence>
<evidence type="ECO:0000256" key="2">
    <source>
        <dbReference type="ARBA" id="ARBA00022679"/>
    </source>
</evidence>
<evidence type="ECO:0000256" key="8">
    <source>
        <dbReference type="PROSITE-ProRule" id="PRU00706"/>
    </source>
</evidence>
<dbReference type="AlphaFoldDB" id="A0A9D4R2C5"/>
<evidence type="ECO:0000256" key="3">
    <source>
        <dbReference type="ARBA" id="ARBA00022723"/>
    </source>
</evidence>
<evidence type="ECO:0000256" key="4">
    <source>
        <dbReference type="ARBA" id="ARBA00022741"/>
    </source>
</evidence>
<feature type="binding site" evidence="8">
    <location>
        <position position="63"/>
    </location>
    <ligand>
        <name>ATP</name>
        <dbReference type="ChEBI" id="CHEBI:30616"/>
    </ligand>
</feature>
<evidence type="ECO:0000313" key="12">
    <source>
        <dbReference type="Proteomes" id="UP000828390"/>
    </source>
</evidence>
<dbReference type="Gene3D" id="3.30.70.141">
    <property type="entry name" value="Nucleoside diphosphate kinase-like domain"/>
    <property type="match status" value="1"/>
</dbReference>
<feature type="binding site" evidence="8">
    <location>
        <position position="111"/>
    </location>
    <ligand>
        <name>ATP</name>
        <dbReference type="ChEBI" id="CHEBI:30616"/>
    </ligand>
</feature>